<keyword evidence="3" id="KW-1185">Reference proteome</keyword>
<gene>
    <name evidence="2" type="ORF">M378DRAFT_45127</name>
</gene>
<evidence type="ECO:0000313" key="2">
    <source>
        <dbReference type="EMBL" id="KIL53903.1"/>
    </source>
</evidence>
<dbReference type="STRING" id="946122.A0A0C2WCY8"/>
<dbReference type="Pfam" id="PF18721">
    <property type="entry name" value="CxC6"/>
    <property type="match status" value="1"/>
</dbReference>
<feature type="non-terminal residue" evidence="2">
    <location>
        <position position="413"/>
    </location>
</feature>
<dbReference type="Proteomes" id="UP000054549">
    <property type="component" value="Unassembled WGS sequence"/>
</dbReference>
<name>A0A0C2WCY8_AMAMK</name>
<dbReference type="EMBL" id="KN819143">
    <property type="protein sequence ID" value="KIL53903.1"/>
    <property type="molecule type" value="Genomic_DNA"/>
</dbReference>
<proteinExistence type="predicted"/>
<dbReference type="InterPro" id="IPR040898">
    <property type="entry name" value="CxC6"/>
</dbReference>
<dbReference type="HOGENOM" id="CLU_004966_6_1_1"/>
<protein>
    <recommendedName>
        <fullName evidence="1">CxC6 like cysteine cluster associated with KDZ domain-containing protein</fullName>
    </recommendedName>
</protein>
<feature type="domain" description="CxC6 like cysteine cluster associated with KDZ" evidence="1">
    <location>
        <begin position="114"/>
        <end position="179"/>
    </location>
</feature>
<dbReference type="OrthoDB" id="2527272at2759"/>
<evidence type="ECO:0000313" key="3">
    <source>
        <dbReference type="Proteomes" id="UP000054549"/>
    </source>
</evidence>
<dbReference type="AlphaFoldDB" id="A0A0C2WCY8"/>
<sequence length="413" mass="46877">MSRRQVWQAFVQESIRLVGSVSDTLLTIRDGLPIDEVTKEAYNVLGENGILRSAHEHECSECTHKYKRNPDVIPDPNGNVSDMVGMEERVFDIEGLPVDDEHEEGEAAPVKMVVIDGIVIGHTHCAFEGCTSDLANARGGVYCALHELRHGGRCHAANCGNPSVEGTLACEHHQGRWRRHLTTNRQQVLGGFRRALRRPDETWPWMPAAPHQVQAHDEEPQASRIRDCFLPPRVYCVETICAPCGVVVAWAKFHNAESPTNILEFLQAVYPEKDQRPAYICIDKACMVLKTVVNQNTWVPWLETSRFIVDAYHYINHRAADVLCRTWCNPAPLNGSAPNLVIAERNAQGHLYYKRAFNTQACEQLNAWLGGFESILKRMTASNFNWFLHTMLFYHTMQVIRKQNQRRVGDEED</sequence>
<dbReference type="InParanoid" id="A0A0C2WCY8"/>
<organism evidence="2 3">
    <name type="scientific">Amanita muscaria (strain Koide BX008)</name>
    <dbReference type="NCBI Taxonomy" id="946122"/>
    <lineage>
        <taxon>Eukaryota</taxon>
        <taxon>Fungi</taxon>
        <taxon>Dikarya</taxon>
        <taxon>Basidiomycota</taxon>
        <taxon>Agaricomycotina</taxon>
        <taxon>Agaricomycetes</taxon>
        <taxon>Agaricomycetidae</taxon>
        <taxon>Agaricales</taxon>
        <taxon>Pluteineae</taxon>
        <taxon>Amanitaceae</taxon>
        <taxon>Amanita</taxon>
    </lineage>
</organism>
<evidence type="ECO:0000259" key="1">
    <source>
        <dbReference type="Pfam" id="PF18721"/>
    </source>
</evidence>
<reference evidence="2 3" key="1">
    <citation type="submission" date="2014-04" db="EMBL/GenBank/DDBJ databases">
        <title>Evolutionary Origins and Diversification of the Mycorrhizal Mutualists.</title>
        <authorList>
            <consortium name="DOE Joint Genome Institute"/>
            <consortium name="Mycorrhizal Genomics Consortium"/>
            <person name="Kohler A."/>
            <person name="Kuo A."/>
            <person name="Nagy L.G."/>
            <person name="Floudas D."/>
            <person name="Copeland A."/>
            <person name="Barry K.W."/>
            <person name="Cichocki N."/>
            <person name="Veneault-Fourrey C."/>
            <person name="LaButti K."/>
            <person name="Lindquist E.A."/>
            <person name="Lipzen A."/>
            <person name="Lundell T."/>
            <person name="Morin E."/>
            <person name="Murat C."/>
            <person name="Riley R."/>
            <person name="Ohm R."/>
            <person name="Sun H."/>
            <person name="Tunlid A."/>
            <person name="Henrissat B."/>
            <person name="Grigoriev I.V."/>
            <person name="Hibbett D.S."/>
            <person name="Martin F."/>
        </authorList>
    </citation>
    <scope>NUCLEOTIDE SEQUENCE [LARGE SCALE GENOMIC DNA]</scope>
    <source>
        <strain evidence="2 3">Koide BX008</strain>
    </source>
</reference>
<accession>A0A0C2WCY8</accession>